<protein>
    <submittedName>
        <fullName evidence="4">Telomerase-binding protein EST1A isoform X2</fullName>
    </submittedName>
</protein>
<dbReference type="GO" id="GO:0042162">
    <property type="term" value="F:telomeric DNA binding"/>
    <property type="evidence" value="ECO:0007669"/>
    <property type="project" value="TreeGrafter"/>
</dbReference>
<evidence type="ECO:0000259" key="3">
    <source>
        <dbReference type="SMART" id="SM00670"/>
    </source>
</evidence>
<dbReference type="InterPro" id="IPR011990">
    <property type="entry name" value="TPR-like_helical_dom_sf"/>
</dbReference>
<feature type="coiled-coil region" evidence="2">
    <location>
        <begin position="513"/>
        <end position="540"/>
    </location>
</feature>
<name>A0AAV7JC38_9METZ</name>
<dbReference type="InterPro" id="IPR029060">
    <property type="entry name" value="PIN-like_dom_sf"/>
</dbReference>
<dbReference type="Pfam" id="PF13638">
    <property type="entry name" value="PIN_4"/>
    <property type="match status" value="1"/>
</dbReference>
<dbReference type="Proteomes" id="UP001165289">
    <property type="component" value="Unassembled WGS sequence"/>
</dbReference>
<dbReference type="EMBL" id="JAKMXF010000356">
    <property type="protein sequence ID" value="KAI6646308.1"/>
    <property type="molecule type" value="Genomic_DNA"/>
</dbReference>
<dbReference type="InterPro" id="IPR018834">
    <property type="entry name" value="DNA/RNA-bd_Est1-type"/>
</dbReference>
<dbReference type="SMART" id="SM00670">
    <property type="entry name" value="PINc"/>
    <property type="match status" value="1"/>
</dbReference>
<gene>
    <name evidence="4" type="ORF">LOD99_9260</name>
</gene>
<evidence type="ECO:0000313" key="5">
    <source>
        <dbReference type="Proteomes" id="UP001165289"/>
    </source>
</evidence>
<sequence>MDPYRRPERFLDELNRTRIIILHRFSEMKTVLFERERRLLKELDIIQSNFEIQLNIYQKRSQTSKEYFASMEDIKIDSSFENIYPKLVVEDRKNVENLLPMKKIQFRIPHNIFSTLERLGSIKVMDDNPNTRRKPTYGEERESHLFQLTRRKSKDDFEDVEPVVKNTKEKIQPNKRKLKCENEIWIIPENSLKKVKNNSEANQTEEIPIQFSRKLSPASFQKLCKDAYLSFLTIQAKFFTNIGIDEVSDWLIIYENSITSILKNKFNQSLSQVLLKMQLIVLFSLTNQNTESKSSLFYKLDFCFLFHFLILQSMQRNFQSGCTAQTNVFYLLPLVRILIQWLRHYTEVWSDNILEFCQHKIWDVMKMLVNNLKSLQFKPDEVLTTNSQSFLWEDQLLSGCLVTDKFIQSRMSWEEQQINIQDQQSIAYRIDLIVSDLRILTKLPNFPVRFDEQDGSFNLTNIPKIESENAKSQTTSLASDFVVSYENTFDDHALISDEDEYLSGDSDDNQDEFHILKTEKNRLEAEVNKQTMQINKYKHQQTIIRHEITPKYIVPDTNCYLSHFNLIQQIYLSSYLQLIVPLIVIQELQHLRKPISKSQKHISSCSRAKEAYGWLMDEFSNSERKLFALTNRGNLVENWYKQDFSTVRNQRNDDLILQSCVKLNESWYKASDTGYMKSCVVLLTSDRNLRLKAVTQNLPAKSLKNFLSLMNLSL</sequence>
<dbReference type="GO" id="GO:0005697">
    <property type="term" value="C:telomerase holoenzyme complex"/>
    <property type="evidence" value="ECO:0007669"/>
    <property type="project" value="TreeGrafter"/>
</dbReference>
<dbReference type="PANTHER" id="PTHR15696">
    <property type="entry name" value="SMG-7 SUPPRESSOR WITH MORPHOLOGICAL EFFECT ON GENITALIA PROTEIN 7"/>
    <property type="match status" value="1"/>
</dbReference>
<evidence type="ECO:0000256" key="1">
    <source>
        <dbReference type="ARBA" id="ARBA00023161"/>
    </source>
</evidence>
<dbReference type="AlphaFoldDB" id="A0AAV7JC38"/>
<feature type="domain" description="PIN" evidence="3">
    <location>
        <begin position="551"/>
        <end position="691"/>
    </location>
</feature>
<keyword evidence="5" id="KW-1185">Reference proteome</keyword>
<dbReference type="PANTHER" id="PTHR15696:SF0">
    <property type="entry name" value="TELOMERASE-BINDING PROTEIN EST1A"/>
    <property type="match status" value="1"/>
</dbReference>
<comment type="caution">
    <text evidence="4">The sequence shown here is derived from an EMBL/GenBank/DDBJ whole genome shotgun (WGS) entry which is preliminary data.</text>
</comment>
<proteinExistence type="predicted"/>
<organism evidence="4 5">
    <name type="scientific">Oopsacas minuta</name>
    <dbReference type="NCBI Taxonomy" id="111878"/>
    <lineage>
        <taxon>Eukaryota</taxon>
        <taxon>Metazoa</taxon>
        <taxon>Porifera</taxon>
        <taxon>Hexactinellida</taxon>
        <taxon>Hexasterophora</taxon>
        <taxon>Lyssacinosida</taxon>
        <taxon>Leucopsacidae</taxon>
        <taxon>Oopsacas</taxon>
    </lineage>
</organism>
<dbReference type="InterPro" id="IPR045153">
    <property type="entry name" value="Est1/Ebs1-like"/>
</dbReference>
<dbReference type="GO" id="GO:0070034">
    <property type="term" value="F:telomerase RNA binding"/>
    <property type="evidence" value="ECO:0007669"/>
    <property type="project" value="TreeGrafter"/>
</dbReference>
<dbReference type="SUPFAM" id="SSF48452">
    <property type="entry name" value="TPR-like"/>
    <property type="match status" value="1"/>
</dbReference>
<dbReference type="SUPFAM" id="SSF88723">
    <property type="entry name" value="PIN domain-like"/>
    <property type="match status" value="1"/>
</dbReference>
<accession>A0AAV7JC38</accession>
<dbReference type="InterPro" id="IPR002716">
    <property type="entry name" value="PIN_dom"/>
</dbReference>
<dbReference type="GO" id="GO:0000184">
    <property type="term" value="P:nuclear-transcribed mRNA catabolic process, nonsense-mediated decay"/>
    <property type="evidence" value="ECO:0007669"/>
    <property type="project" value="UniProtKB-KW"/>
</dbReference>
<keyword evidence="1" id="KW-0866">Nonsense-mediated mRNA decay</keyword>
<evidence type="ECO:0000256" key="2">
    <source>
        <dbReference type="SAM" id="Coils"/>
    </source>
</evidence>
<dbReference type="Gene3D" id="3.40.50.1010">
    <property type="entry name" value="5'-nuclease"/>
    <property type="match status" value="1"/>
</dbReference>
<keyword evidence="2" id="KW-0175">Coiled coil</keyword>
<dbReference type="Pfam" id="PF10373">
    <property type="entry name" value="EST1_DNA_bind"/>
    <property type="match status" value="1"/>
</dbReference>
<reference evidence="4 5" key="1">
    <citation type="journal article" date="2023" name="BMC Biol.">
        <title>The compact genome of the sponge Oopsacas minuta (Hexactinellida) is lacking key metazoan core genes.</title>
        <authorList>
            <person name="Santini S."/>
            <person name="Schenkelaars Q."/>
            <person name="Jourda C."/>
            <person name="Duchesne M."/>
            <person name="Belahbib H."/>
            <person name="Rocher C."/>
            <person name="Selva M."/>
            <person name="Riesgo A."/>
            <person name="Vervoort M."/>
            <person name="Leys S.P."/>
            <person name="Kodjabachian L."/>
            <person name="Le Bivic A."/>
            <person name="Borchiellini C."/>
            <person name="Claverie J.M."/>
            <person name="Renard E."/>
        </authorList>
    </citation>
    <scope>NUCLEOTIDE SEQUENCE [LARGE SCALE GENOMIC DNA]</scope>
    <source>
        <strain evidence="4">SPO-2</strain>
    </source>
</reference>
<evidence type="ECO:0000313" key="4">
    <source>
        <dbReference type="EMBL" id="KAI6646308.1"/>
    </source>
</evidence>